<evidence type="ECO:0000259" key="4">
    <source>
        <dbReference type="PROSITE" id="PS51379"/>
    </source>
</evidence>
<dbReference type="SUPFAM" id="SSF54862">
    <property type="entry name" value="4Fe-4S ferredoxins"/>
    <property type="match status" value="1"/>
</dbReference>
<feature type="domain" description="4Fe-4S ferredoxin-type" evidence="4">
    <location>
        <begin position="49"/>
        <end position="78"/>
    </location>
</feature>
<dbReference type="GO" id="GO:0051536">
    <property type="term" value="F:iron-sulfur cluster binding"/>
    <property type="evidence" value="ECO:0007669"/>
    <property type="project" value="UniProtKB-KW"/>
</dbReference>
<dbReference type="Proteomes" id="UP000320781">
    <property type="component" value="Unassembled WGS sequence"/>
</dbReference>
<organism evidence="5 6">
    <name type="scientific">Aerophobetes bacterium</name>
    <dbReference type="NCBI Taxonomy" id="2030807"/>
    <lineage>
        <taxon>Bacteria</taxon>
        <taxon>Candidatus Aerophobota</taxon>
    </lineage>
</organism>
<name>A0A523QMJ0_UNCAE</name>
<keyword evidence="2" id="KW-0408">Iron</keyword>
<accession>A0A523QMJ0</accession>
<dbReference type="PANTHER" id="PTHR43122">
    <property type="entry name" value="FERREDOXIN SUBUNIT OF PYRUVATE:FLAVODOXIN OXIDOREDUCTASE-RELATED"/>
    <property type="match status" value="1"/>
</dbReference>
<evidence type="ECO:0000256" key="1">
    <source>
        <dbReference type="ARBA" id="ARBA00022723"/>
    </source>
</evidence>
<evidence type="ECO:0000256" key="2">
    <source>
        <dbReference type="ARBA" id="ARBA00023004"/>
    </source>
</evidence>
<evidence type="ECO:0000313" key="6">
    <source>
        <dbReference type="Proteomes" id="UP000320781"/>
    </source>
</evidence>
<dbReference type="InterPro" id="IPR017896">
    <property type="entry name" value="4Fe4S_Fe-S-bd"/>
</dbReference>
<keyword evidence="3" id="KW-0411">Iron-sulfur</keyword>
<evidence type="ECO:0000256" key="3">
    <source>
        <dbReference type="ARBA" id="ARBA00023014"/>
    </source>
</evidence>
<sequence length="100" mass="11192">MRQPLRGGDAISTIKIDAKKCKGCGYCVRFCPKNLIYLDTVFNEKGYHPAVFGHEENCTGCGLCGLVCPDLAIVVYKEKDKNDSLPQRKTRCKVPDLRHC</sequence>
<protein>
    <submittedName>
        <fullName evidence="5">4Fe-4S dicluster domain-containing protein</fullName>
    </submittedName>
</protein>
<dbReference type="PROSITE" id="PS00198">
    <property type="entry name" value="4FE4S_FER_1"/>
    <property type="match status" value="2"/>
</dbReference>
<comment type="caution">
    <text evidence="5">The sequence shown here is derived from an EMBL/GenBank/DDBJ whole genome shotgun (WGS) entry which is preliminary data.</text>
</comment>
<dbReference type="InterPro" id="IPR017900">
    <property type="entry name" value="4Fe4S_Fe_S_CS"/>
</dbReference>
<dbReference type="Pfam" id="PF12838">
    <property type="entry name" value="Fer4_7"/>
    <property type="match status" value="1"/>
</dbReference>
<proteinExistence type="predicted"/>
<dbReference type="Gene3D" id="3.30.70.20">
    <property type="match status" value="1"/>
</dbReference>
<gene>
    <name evidence="5" type="ORF">E3J95_00525</name>
</gene>
<reference evidence="5 6" key="1">
    <citation type="submission" date="2019-03" db="EMBL/GenBank/DDBJ databases">
        <title>Metabolic potential of uncultured bacteria and archaea associated with petroleum seepage in deep-sea sediments.</title>
        <authorList>
            <person name="Dong X."/>
            <person name="Hubert C."/>
        </authorList>
    </citation>
    <scope>NUCLEOTIDE SEQUENCE [LARGE SCALE GENOMIC DNA]</scope>
    <source>
        <strain evidence="5">E44_bin92</strain>
    </source>
</reference>
<dbReference type="EMBL" id="SOKU01000021">
    <property type="protein sequence ID" value="TES87018.1"/>
    <property type="molecule type" value="Genomic_DNA"/>
</dbReference>
<dbReference type="GO" id="GO:0046872">
    <property type="term" value="F:metal ion binding"/>
    <property type="evidence" value="ECO:0007669"/>
    <property type="project" value="UniProtKB-KW"/>
</dbReference>
<dbReference type="AlphaFoldDB" id="A0A523QMJ0"/>
<dbReference type="PANTHER" id="PTHR43122:SF2">
    <property type="entry name" value="FERREDOXIN SUBUNIT OF PYRUVATE:FLAVODOXIN OXIDOREDUCTASE"/>
    <property type="match status" value="1"/>
</dbReference>
<feature type="domain" description="4Fe-4S ferredoxin-type" evidence="4">
    <location>
        <begin position="12"/>
        <end position="41"/>
    </location>
</feature>
<keyword evidence="1" id="KW-0479">Metal-binding</keyword>
<dbReference type="PROSITE" id="PS51379">
    <property type="entry name" value="4FE4S_FER_2"/>
    <property type="match status" value="2"/>
</dbReference>
<evidence type="ECO:0000313" key="5">
    <source>
        <dbReference type="EMBL" id="TES87018.1"/>
    </source>
</evidence>